<proteinExistence type="predicted"/>
<evidence type="ECO:0000256" key="1">
    <source>
        <dbReference type="ARBA" id="ARBA00022729"/>
    </source>
</evidence>
<accession>A0A915EI51</accession>
<evidence type="ECO:0000256" key="3">
    <source>
        <dbReference type="SAM" id="SignalP"/>
    </source>
</evidence>
<dbReference type="AlphaFoldDB" id="A0A915EI51"/>
<dbReference type="PANTHER" id="PTHR31836:SF28">
    <property type="entry name" value="SRCR DOMAIN-CONTAINING PROTEIN-RELATED"/>
    <property type="match status" value="1"/>
</dbReference>
<dbReference type="WBParaSite" id="jg5609">
    <property type="protein sequence ID" value="jg5609"/>
    <property type="gene ID" value="jg5609"/>
</dbReference>
<evidence type="ECO:0000256" key="2">
    <source>
        <dbReference type="SAM" id="MobiDB-lite"/>
    </source>
</evidence>
<dbReference type="InterPro" id="IPR051477">
    <property type="entry name" value="Expansin_CellWall"/>
</dbReference>
<dbReference type="Proteomes" id="UP000887574">
    <property type="component" value="Unplaced"/>
</dbReference>
<feature type="chain" id="PRO_5037918199" evidence="3">
    <location>
        <begin position="25"/>
        <end position="218"/>
    </location>
</feature>
<name>A0A915EI51_9BILA</name>
<dbReference type="InterPro" id="IPR036908">
    <property type="entry name" value="RlpA-like_sf"/>
</dbReference>
<dbReference type="Gene3D" id="2.40.40.10">
    <property type="entry name" value="RlpA-like domain"/>
    <property type="match status" value="1"/>
</dbReference>
<evidence type="ECO:0000313" key="5">
    <source>
        <dbReference type="WBParaSite" id="jg5609"/>
    </source>
</evidence>
<feature type="compositionally biased region" description="Pro residues" evidence="2">
    <location>
        <begin position="182"/>
        <end position="195"/>
    </location>
</feature>
<protein>
    <submittedName>
        <fullName evidence="5">RlpA-like protein double-psi beta-barrel domain-containing protein</fullName>
    </submittedName>
</protein>
<reference evidence="5" key="1">
    <citation type="submission" date="2022-11" db="UniProtKB">
        <authorList>
            <consortium name="WormBaseParasite"/>
        </authorList>
    </citation>
    <scope>IDENTIFICATION</scope>
</reference>
<feature type="region of interest" description="Disordered" evidence="2">
    <location>
        <begin position="181"/>
        <end position="218"/>
    </location>
</feature>
<keyword evidence="4" id="KW-1185">Reference proteome</keyword>
<dbReference type="SUPFAM" id="SSF50685">
    <property type="entry name" value="Barwin-like endoglucanases"/>
    <property type="match status" value="1"/>
</dbReference>
<dbReference type="PANTHER" id="PTHR31836">
    <property type="match status" value="1"/>
</dbReference>
<organism evidence="4 5">
    <name type="scientific">Ditylenchus dipsaci</name>
    <dbReference type="NCBI Taxonomy" id="166011"/>
    <lineage>
        <taxon>Eukaryota</taxon>
        <taxon>Metazoa</taxon>
        <taxon>Ecdysozoa</taxon>
        <taxon>Nematoda</taxon>
        <taxon>Chromadorea</taxon>
        <taxon>Rhabditida</taxon>
        <taxon>Tylenchina</taxon>
        <taxon>Tylenchomorpha</taxon>
        <taxon>Sphaerularioidea</taxon>
        <taxon>Anguinidae</taxon>
        <taxon>Anguininae</taxon>
        <taxon>Ditylenchus</taxon>
    </lineage>
</organism>
<sequence>MSKITAKLNLILLFTFTTICIINGQQATTPYPPATATQGTIPGTPLTKQASPMDAVLDKPQTGGKFTFYGGIGRGACGLDYDATIQGMSAAVSGKLFLPTDTWIPSDLPDKRSIKDDPICRGICVKIEYKGKTLTVPANNKCPECEVTHVDLSQGAFAYLEPGLGVVGIAKDATITYLKCPNGPPATPGASPPTASPATPAAAPPAAPPAAPAASPSK</sequence>
<feature type="compositionally biased region" description="Pro residues" evidence="2">
    <location>
        <begin position="202"/>
        <end position="211"/>
    </location>
</feature>
<feature type="signal peptide" evidence="3">
    <location>
        <begin position="1"/>
        <end position="24"/>
    </location>
</feature>
<evidence type="ECO:0000313" key="4">
    <source>
        <dbReference type="Proteomes" id="UP000887574"/>
    </source>
</evidence>
<keyword evidence="1 3" id="KW-0732">Signal</keyword>